<dbReference type="SMART" id="SM00115">
    <property type="entry name" value="CASc"/>
    <property type="match status" value="1"/>
</dbReference>
<name>A0ABW2B9A3_9RHOB</name>
<dbReference type="EMBL" id="JBHSWG010000004">
    <property type="protein sequence ID" value="MFC6762325.1"/>
    <property type="molecule type" value="Genomic_DNA"/>
</dbReference>
<reference evidence="4" key="1">
    <citation type="journal article" date="2019" name="Int. J. Syst. Evol. Microbiol.">
        <title>The Global Catalogue of Microorganisms (GCM) 10K type strain sequencing project: providing services to taxonomists for standard genome sequencing and annotation.</title>
        <authorList>
            <consortium name="The Broad Institute Genomics Platform"/>
            <consortium name="The Broad Institute Genome Sequencing Center for Infectious Disease"/>
            <person name="Wu L."/>
            <person name="Ma J."/>
        </authorList>
    </citation>
    <scope>NUCLEOTIDE SEQUENCE [LARGE SCALE GENOMIC DNA]</scope>
    <source>
        <strain evidence="4">CCUG 66188</strain>
    </source>
</reference>
<protein>
    <submittedName>
        <fullName evidence="3">Caspase family protein</fullName>
    </submittedName>
</protein>
<dbReference type="SUPFAM" id="SSF81901">
    <property type="entry name" value="HCP-like"/>
    <property type="match status" value="1"/>
</dbReference>
<feature type="domain" description="Caspase family p20" evidence="2">
    <location>
        <begin position="36"/>
        <end position="165"/>
    </location>
</feature>
<dbReference type="InterPro" id="IPR006597">
    <property type="entry name" value="Sel1-like"/>
</dbReference>
<comment type="similarity">
    <text evidence="1">Belongs to the peptidase C14A family.</text>
</comment>
<organism evidence="3 4">
    <name type="scientific">Sulfitobacter porphyrae</name>
    <dbReference type="NCBI Taxonomy" id="1246864"/>
    <lineage>
        <taxon>Bacteria</taxon>
        <taxon>Pseudomonadati</taxon>
        <taxon>Pseudomonadota</taxon>
        <taxon>Alphaproteobacteria</taxon>
        <taxon>Rhodobacterales</taxon>
        <taxon>Roseobacteraceae</taxon>
        <taxon>Sulfitobacter</taxon>
    </lineage>
</organism>
<dbReference type="PANTHER" id="PTHR22576:SF37">
    <property type="entry name" value="MUCOSA-ASSOCIATED LYMPHOID TISSUE LYMPHOMA TRANSLOCATION PROTEIN 1"/>
    <property type="match status" value="1"/>
</dbReference>
<keyword evidence="4" id="KW-1185">Reference proteome</keyword>
<dbReference type="InterPro" id="IPR011600">
    <property type="entry name" value="Pept_C14_caspase"/>
</dbReference>
<dbReference type="InterPro" id="IPR029030">
    <property type="entry name" value="Caspase-like_dom_sf"/>
</dbReference>
<dbReference type="InterPro" id="IPR015917">
    <property type="entry name" value="Pept_C14A"/>
</dbReference>
<dbReference type="PROSITE" id="PS50208">
    <property type="entry name" value="CASPASE_P20"/>
    <property type="match status" value="1"/>
</dbReference>
<evidence type="ECO:0000313" key="4">
    <source>
        <dbReference type="Proteomes" id="UP001596353"/>
    </source>
</evidence>
<accession>A0ABW2B9A3</accession>
<proteinExistence type="inferred from homology"/>
<dbReference type="InterPro" id="IPR001309">
    <property type="entry name" value="Pept_C14_p20"/>
</dbReference>
<comment type="caution">
    <text evidence="3">The sequence shown here is derived from an EMBL/GenBank/DDBJ whole genome shotgun (WGS) entry which is preliminary data.</text>
</comment>
<dbReference type="PANTHER" id="PTHR22576">
    <property type="entry name" value="MUCOSA ASSOCIATED LYMPHOID TISSUE LYMPHOMA TRANSLOCATION PROTEIN 1/PARACASPASE"/>
    <property type="match status" value="1"/>
</dbReference>
<dbReference type="SMART" id="SM00671">
    <property type="entry name" value="SEL1"/>
    <property type="match status" value="4"/>
</dbReference>
<evidence type="ECO:0000313" key="3">
    <source>
        <dbReference type="EMBL" id="MFC6762325.1"/>
    </source>
</evidence>
<sequence>MPITPSLDAGLRHLLTGLALGTLMSTLALSQEARNPARLAVVIGNQDYAEIPDLGNARHDAERMADLLRAEGFTVFDAYDIDRRGFEDLLRTSILNVSDGAEIVFFYAGHGLQIGRRNYLLPVDVAFDSIYDLPVESVTLDRVIEVLSARGEVHVAIIDACRDNPFPDKMMAGNLDASLFETRSGFDAFQTPLNSLVAFSTAPGMVAFDGQGGENSPYTAAILAAVDAYPDDDILSVFARVRENVYKTTKGKQVPWESSTLVQPFRLRKQGVPVPPVLLAAAETAQEGTSSETRTASEPATLPAAVTITATYDRDVPLTAALTRALNLTEALDFAVTTPPSDGTLSVADNGMIYRPRLSERRATTRQIDLSDSFTLTFDLPDGPAPVTVSLDMEVNGCDLAAGDALDPGGVGFYRLPNEIEIAPALAECRAAVSQNPDTPRFRYQLGRAEQAAGLFKASFDSFSAAADAGHIRALNGTARLLITDKIDRAAADIAADPVRAMALYDRGIAAGDPFAMHSKGLHLLRNSDTDQGRQDGFELLDRAAELGHTYSMNELGIYFLTPDTEHFLPERGMRYLRASAARNDIYGYFNLGFVAQNGLTEDGTDLAAAYDWFVKAADGGHPIGPAALGRMIVNGQVPDQGPQQAVAWYDKGLARGDGWGGVNAAALILNGTVQGQTRTSALIRLAKARHLSNTKASETAAALLADQPPKELALATQTLLVELGATMPIDGAIGPMTRRILDRMAQDHGLPPASNDRLSELETAARIYWAERPTRPDLF</sequence>
<dbReference type="Gene3D" id="3.40.50.1460">
    <property type="match status" value="1"/>
</dbReference>
<evidence type="ECO:0000256" key="1">
    <source>
        <dbReference type="ARBA" id="ARBA00010134"/>
    </source>
</evidence>
<gene>
    <name evidence="3" type="ORF">ACFQFQ_26850</name>
</gene>
<dbReference type="InterPro" id="IPR011990">
    <property type="entry name" value="TPR-like_helical_dom_sf"/>
</dbReference>
<dbReference type="SUPFAM" id="SSF52129">
    <property type="entry name" value="Caspase-like"/>
    <property type="match status" value="1"/>
</dbReference>
<dbReference type="InterPro" id="IPR052039">
    <property type="entry name" value="Caspase-related_regulators"/>
</dbReference>
<evidence type="ECO:0000259" key="2">
    <source>
        <dbReference type="PROSITE" id="PS50208"/>
    </source>
</evidence>
<dbReference type="Gene3D" id="1.25.40.10">
    <property type="entry name" value="Tetratricopeptide repeat domain"/>
    <property type="match status" value="1"/>
</dbReference>
<dbReference type="Pfam" id="PF00656">
    <property type="entry name" value="Peptidase_C14"/>
    <property type="match status" value="1"/>
</dbReference>
<dbReference type="Proteomes" id="UP001596353">
    <property type="component" value="Unassembled WGS sequence"/>
</dbReference>